<evidence type="ECO:0000259" key="6">
    <source>
        <dbReference type="PROSITE" id="PS51011"/>
    </source>
</evidence>
<name>A0ABP1GDL0_9CHLO</name>
<reference evidence="7 8" key="1">
    <citation type="submission" date="2024-06" db="EMBL/GenBank/DDBJ databases">
        <authorList>
            <person name="Kraege A."/>
            <person name="Thomma B."/>
        </authorList>
    </citation>
    <scope>NUCLEOTIDE SEQUENCE [LARGE SCALE GENOMIC DNA]</scope>
</reference>
<feature type="compositionally biased region" description="Polar residues" evidence="5">
    <location>
        <begin position="201"/>
        <end position="223"/>
    </location>
</feature>
<dbReference type="CDD" id="cd16100">
    <property type="entry name" value="ARID"/>
    <property type="match status" value="1"/>
</dbReference>
<evidence type="ECO:0000256" key="2">
    <source>
        <dbReference type="ARBA" id="ARBA00023125"/>
    </source>
</evidence>
<feature type="domain" description="ARID" evidence="6">
    <location>
        <begin position="348"/>
        <end position="441"/>
    </location>
</feature>
<keyword evidence="1" id="KW-0805">Transcription regulation</keyword>
<dbReference type="InterPro" id="IPR001606">
    <property type="entry name" value="ARID_dom"/>
</dbReference>
<dbReference type="SUPFAM" id="SSF46774">
    <property type="entry name" value="ARID-like"/>
    <property type="match status" value="1"/>
</dbReference>
<dbReference type="Gene3D" id="1.10.150.60">
    <property type="entry name" value="ARID DNA-binding domain"/>
    <property type="match status" value="1"/>
</dbReference>
<dbReference type="SUPFAM" id="SSF63763">
    <property type="entry name" value="SAND domain-like"/>
    <property type="match status" value="1"/>
</dbReference>
<dbReference type="PANTHER" id="PTHR15348">
    <property type="entry name" value="AT-RICH INTERACTIVE DOMAIN-CONTAINING PROTEIN ARID DOMAIN- CONTAINING PROTEIN DEAD RINGER PROTEIN B-CELL REGULATOR OF IGH TRANSCRIPTION BRIGHT"/>
    <property type="match status" value="1"/>
</dbReference>
<keyword evidence="4" id="KW-0539">Nucleus</keyword>
<gene>
    <name evidence="7" type="primary">g13386</name>
    <name evidence="7" type="ORF">VP750_LOCUS11863</name>
</gene>
<dbReference type="SMART" id="SM01014">
    <property type="entry name" value="ARID"/>
    <property type="match status" value="1"/>
</dbReference>
<dbReference type="InterPro" id="IPR036431">
    <property type="entry name" value="ARID_dom_sf"/>
</dbReference>
<dbReference type="Pfam" id="PF01388">
    <property type="entry name" value="ARID"/>
    <property type="match status" value="1"/>
</dbReference>
<dbReference type="PANTHER" id="PTHR15348:SF0">
    <property type="entry name" value="PROTEIN DEAD RINGER"/>
    <property type="match status" value="1"/>
</dbReference>
<dbReference type="InterPro" id="IPR010919">
    <property type="entry name" value="SAND-like_dom_sf"/>
</dbReference>
<sequence length="535" mass="56729">MISITALRICCGDAFGTLSLTSGRITYQGQDVSTTDFERIGGRASSKKWKQSVRVINDDGTAGKLIGDWLTDRGLDIKNNKVIKLDDLSLASQDSSVVRKASVQPHSPVDVRRELATPVNSKMHTVFSGSKPMTQDPQCSAEAVVLAGPLVAPQHMPVPTVPTRPPALALAVQSCSASQQVPKLAPTSPLTAAAEAYTVQQMQQEPTQRSQADVRSATQQVSKQKLPKRMLTHVPQLQPTEASGTDLLQHLQLSYPGLIPGDSTAELPKELVNMSEDSSASSRTLIDMAAITEDELMAMSGNSADAPLCAMLPIPPGILPSREAHMTGHRPLKRQRPTIAPLSPDEAAAQIGQYMAGELKDEPWQAFGLGKAPTVAGRDLNLKQLYRAVQSFGGFASCVANRSFAKVTTKLGIDKTAMTNASFLLRNHYTKFLLAYEQQMQILASAEGAEAGSDKALLDASSWPIDSSELAAGNGSSAVEDVEVRGTAAPDEWSGEVMETEAVPVASSYGAASGGGGLEMPVAQEGVRGITTLTT</sequence>
<evidence type="ECO:0000313" key="7">
    <source>
        <dbReference type="EMBL" id="CAL5229957.1"/>
    </source>
</evidence>
<keyword evidence="3" id="KW-0804">Transcription</keyword>
<dbReference type="Gene3D" id="3.10.390.10">
    <property type="entry name" value="SAND domain-like"/>
    <property type="match status" value="1"/>
</dbReference>
<evidence type="ECO:0000256" key="1">
    <source>
        <dbReference type="ARBA" id="ARBA00023015"/>
    </source>
</evidence>
<evidence type="ECO:0000256" key="3">
    <source>
        <dbReference type="ARBA" id="ARBA00023163"/>
    </source>
</evidence>
<dbReference type="EMBL" id="CAXHTA020000021">
    <property type="protein sequence ID" value="CAL5229957.1"/>
    <property type="molecule type" value="Genomic_DNA"/>
</dbReference>
<evidence type="ECO:0000313" key="8">
    <source>
        <dbReference type="Proteomes" id="UP001497392"/>
    </source>
</evidence>
<evidence type="ECO:0000256" key="4">
    <source>
        <dbReference type="ARBA" id="ARBA00023242"/>
    </source>
</evidence>
<dbReference type="InterPro" id="IPR045147">
    <property type="entry name" value="ARI3A/B/C"/>
</dbReference>
<keyword evidence="2" id="KW-0238">DNA-binding</keyword>
<proteinExistence type="predicted"/>
<feature type="region of interest" description="Disordered" evidence="5">
    <location>
        <begin position="201"/>
        <end position="227"/>
    </location>
</feature>
<protein>
    <submittedName>
        <fullName evidence="7">G13386 protein</fullName>
    </submittedName>
</protein>
<dbReference type="SMART" id="SM00501">
    <property type="entry name" value="BRIGHT"/>
    <property type="match status" value="1"/>
</dbReference>
<organism evidence="7 8">
    <name type="scientific">Coccomyxa viridis</name>
    <dbReference type="NCBI Taxonomy" id="1274662"/>
    <lineage>
        <taxon>Eukaryota</taxon>
        <taxon>Viridiplantae</taxon>
        <taxon>Chlorophyta</taxon>
        <taxon>core chlorophytes</taxon>
        <taxon>Trebouxiophyceae</taxon>
        <taxon>Trebouxiophyceae incertae sedis</taxon>
        <taxon>Coccomyxaceae</taxon>
        <taxon>Coccomyxa</taxon>
    </lineage>
</organism>
<accession>A0ABP1GDL0</accession>
<comment type="caution">
    <text evidence="7">The sequence shown here is derived from an EMBL/GenBank/DDBJ whole genome shotgun (WGS) entry which is preliminary data.</text>
</comment>
<keyword evidence="8" id="KW-1185">Reference proteome</keyword>
<evidence type="ECO:0000256" key="5">
    <source>
        <dbReference type="SAM" id="MobiDB-lite"/>
    </source>
</evidence>
<dbReference type="PROSITE" id="PS51011">
    <property type="entry name" value="ARID"/>
    <property type="match status" value="1"/>
</dbReference>
<dbReference type="Proteomes" id="UP001497392">
    <property type="component" value="Unassembled WGS sequence"/>
</dbReference>